<evidence type="ECO:0000313" key="1">
    <source>
        <dbReference type="EMBL" id="MBB6392246.1"/>
    </source>
</evidence>
<proteinExistence type="predicted"/>
<sequence length="92" mass="10349">MLTTEEYQAAIRIRPPEELTEDAMRALVAARPEERLTERLACASYLDTVVVQRRAETSEEAQAERLKAWADLGIRMRAEEAAARFELGAGEV</sequence>
<organism evidence="1 2">
    <name type="scientific">Microbacterium thalassium</name>
    <dbReference type="NCBI Taxonomy" id="362649"/>
    <lineage>
        <taxon>Bacteria</taxon>
        <taxon>Bacillati</taxon>
        <taxon>Actinomycetota</taxon>
        <taxon>Actinomycetes</taxon>
        <taxon>Micrococcales</taxon>
        <taxon>Microbacteriaceae</taxon>
        <taxon>Microbacterium</taxon>
    </lineage>
</organism>
<dbReference type="EMBL" id="JACHML010000001">
    <property type="protein sequence ID" value="MBB6392246.1"/>
    <property type="molecule type" value="Genomic_DNA"/>
</dbReference>
<keyword evidence="2" id="KW-1185">Reference proteome</keyword>
<dbReference type="Proteomes" id="UP000537775">
    <property type="component" value="Unassembled WGS sequence"/>
</dbReference>
<comment type="caution">
    <text evidence="1">The sequence shown here is derived from an EMBL/GenBank/DDBJ whole genome shotgun (WGS) entry which is preliminary data.</text>
</comment>
<reference evidence="1 2" key="1">
    <citation type="submission" date="2020-08" db="EMBL/GenBank/DDBJ databases">
        <title>Sequencing the genomes of 1000 actinobacteria strains.</title>
        <authorList>
            <person name="Klenk H.-P."/>
        </authorList>
    </citation>
    <scope>NUCLEOTIDE SEQUENCE [LARGE SCALE GENOMIC DNA]</scope>
    <source>
        <strain evidence="1 2">DSM 12511</strain>
    </source>
</reference>
<dbReference type="RefSeq" id="WP_184751336.1">
    <property type="nucleotide sequence ID" value="NZ_BAAAJR010000011.1"/>
</dbReference>
<name>A0A7X0FSJ9_9MICO</name>
<evidence type="ECO:0000313" key="2">
    <source>
        <dbReference type="Proteomes" id="UP000537775"/>
    </source>
</evidence>
<dbReference type="AlphaFoldDB" id="A0A7X0FSJ9"/>
<protein>
    <submittedName>
        <fullName evidence="1">Uncharacterized protein</fullName>
    </submittedName>
</protein>
<gene>
    <name evidence="1" type="ORF">HD594_002559</name>
</gene>
<accession>A0A7X0FSJ9</accession>